<proteinExistence type="inferred from homology"/>
<dbReference type="AlphaFoldDB" id="D8Q345"/>
<evidence type="ECO:0000256" key="1">
    <source>
        <dbReference type="ARBA" id="ARBA00006484"/>
    </source>
</evidence>
<feature type="non-terminal residue" evidence="4">
    <location>
        <position position="286"/>
    </location>
</feature>
<dbReference type="PRINTS" id="PR00080">
    <property type="entry name" value="SDRFAMILY"/>
</dbReference>
<comment type="similarity">
    <text evidence="1 3">Belongs to the short-chain dehydrogenases/reductases (SDR) family.</text>
</comment>
<dbReference type="OrthoDB" id="1274115at2759"/>
<sequence>MATAPRVWLITGTTSGLGKRLVNEVLSRGDLVIATGRSIDNLKAQYEESDQLKLMQLDVTEGPQPIAAKVQEALSVWGRIDVLVNNAGIGYPSLIEEAGSALLRKQMEANLYGVVDVTLAVLPHLRERKAGTIVVVGSRSAYKTELIGVGIYGASKAAVTAWTESLANEAALFNVKVMLVQPGSFRTEGMYGQGFYNGNQIPAWNDIHATARARFASVPGTEKGDPAKAMRALVDVVRGEGKAAGRALPRYLVLGEDAVADVRNKFARVLQVVADWEDVSTDVNFD</sequence>
<dbReference type="VEuPathDB" id="FungiDB:SCHCODRAFT_02617669"/>
<dbReference type="PANTHER" id="PTHR43976">
    <property type="entry name" value="SHORT CHAIN DEHYDROGENASE"/>
    <property type="match status" value="1"/>
</dbReference>
<dbReference type="eggNOG" id="KOG1205">
    <property type="taxonomic scope" value="Eukaryota"/>
</dbReference>
<accession>D8Q345</accession>
<dbReference type="Proteomes" id="UP000007431">
    <property type="component" value="Unassembled WGS sequence"/>
</dbReference>
<dbReference type="OMA" id="GREWPLW"/>
<dbReference type="GO" id="GO:0016491">
    <property type="term" value="F:oxidoreductase activity"/>
    <property type="evidence" value="ECO:0007669"/>
    <property type="project" value="UniProtKB-KW"/>
</dbReference>
<keyword evidence="2" id="KW-0560">Oxidoreductase</keyword>
<gene>
    <name evidence="4" type="ORF">SCHCODRAFT_107703</name>
</gene>
<dbReference type="Gene3D" id="3.40.50.720">
    <property type="entry name" value="NAD(P)-binding Rossmann-like Domain"/>
    <property type="match status" value="1"/>
</dbReference>
<dbReference type="PRINTS" id="PR00081">
    <property type="entry name" value="GDHRDH"/>
</dbReference>
<dbReference type="EMBL" id="GL377305">
    <property type="protein sequence ID" value="EFI97628.1"/>
    <property type="molecule type" value="Genomic_DNA"/>
</dbReference>
<evidence type="ECO:0008006" key="6">
    <source>
        <dbReference type="Google" id="ProtNLM"/>
    </source>
</evidence>
<dbReference type="Pfam" id="PF00106">
    <property type="entry name" value="adh_short"/>
    <property type="match status" value="1"/>
</dbReference>
<reference evidence="4 5" key="1">
    <citation type="journal article" date="2010" name="Nat. Biotechnol.">
        <title>Genome sequence of the model mushroom Schizophyllum commune.</title>
        <authorList>
            <person name="Ohm R.A."/>
            <person name="de Jong J.F."/>
            <person name="Lugones L.G."/>
            <person name="Aerts A."/>
            <person name="Kothe E."/>
            <person name="Stajich J.E."/>
            <person name="de Vries R.P."/>
            <person name="Record E."/>
            <person name="Levasseur A."/>
            <person name="Baker S.E."/>
            <person name="Bartholomew K.A."/>
            <person name="Coutinho P.M."/>
            <person name="Erdmann S."/>
            <person name="Fowler T.J."/>
            <person name="Gathman A.C."/>
            <person name="Lombard V."/>
            <person name="Henrissat B."/>
            <person name="Knabe N."/>
            <person name="Kuees U."/>
            <person name="Lilly W.W."/>
            <person name="Lindquist E."/>
            <person name="Lucas S."/>
            <person name="Magnuson J.K."/>
            <person name="Piumi F."/>
            <person name="Raudaskoski M."/>
            <person name="Salamov A."/>
            <person name="Schmutz J."/>
            <person name="Schwarze F.W.M.R."/>
            <person name="vanKuyk P.A."/>
            <person name="Horton J.S."/>
            <person name="Grigoriev I.V."/>
            <person name="Woesten H.A.B."/>
        </authorList>
    </citation>
    <scope>NUCLEOTIDE SEQUENCE [LARGE SCALE GENOMIC DNA]</scope>
    <source>
        <strain evidence="5">H4-8 / FGSC 9210</strain>
    </source>
</reference>
<evidence type="ECO:0000256" key="3">
    <source>
        <dbReference type="RuleBase" id="RU000363"/>
    </source>
</evidence>
<dbReference type="GeneID" id="9590317"/>
<dbReference type="HOGENOM" id="CLU_010194_2_9_1"/>
<dbReference type="InterPro" id="IPR002347">
    <property type="entry name" value="SDR_fam"/>
</dbReference>
<evidence type="ECO:0000256" key="2">
    <source>
        <dbReference type="ARBA" id="ARBA00023002"/>
    </source>
</evidence>
<evidence type="ECO:0000313" key="4">
    <source>
        <dbReference type="EMBL" id="EFI97628.1"/>
    </source>
</evidence>
<dbReference type="SUPFAM" id="SSF51735">
    <property type="entry name" value="NAD(P)-binding Rossmann-fold domains"/>
    <property type="match status" value="1"/>
</dbReference>
<evidence type="ECO:0000313" key="5">
    <source>
        <dbReference type="Proteomes" id="UP000007431"/>
    </source>
</evidence>
<keyword evidence="5" id="KW-1185">Reference proteome</keyword>
<name>D8Q345_SCHCM</name>
<protein>
    <recommendedName>
        <fullName evidence="6">NAD(P)-binding protein</fullName>
    </recommendedName>
</protein>
<dbReference type="InterPro" id="IPR036291">
    <property type="entry name" value="NAD(P)-bd_dom_sf"/>
</dbReference>
<dbReference type="PANTHER" id="PTHR43976:SF16">
    <property type="entry name" value="SHORT-CHAIN DEHYDROGENASE_REDUCTASE FAMILY PROTEIN"/>
    <property type="match status" value="1"/>
</dbReference>
<dbReference type="RefSeq" id="XP_003032531.1">
    <property type="nucleotide sequence ID" value="XM_003032485.1"/>
</dbReference>
<dbReference type="FunCoup" id="D8Q345">
    <property type="interactions" value="1"/>
</dbReference>
<organism evidence="5">
    <name type="scientific">Schizophyllum commune (strain H4-8 / FGSC 9210)</name>
    <name type="common">Split gill fungus</name>
    <dbReference type="NCBI Taxonomy" id="578458"/>
    <lineage>
        <taxon>Eukaryota</taxon>
        <taxon>Fungi</taxon>
        <taxon>Dikarya</taxon>
        <taxon>Basidiomycota</taxon>
        <taxon>Agaricomycotina</taxon>
        <taxon>Agaricomycetes</taxon>
        <taxon>Agaricomycetidae</taxon>
        <taxon>Agaricales</taxon>
        <taxon>Schizophyllaceae</taxon>
        <taxon>Schizophyllum</taxon>
    </lineage>
</organism>
<dbReference type="KEGG" id="scm:SCHCO_02617669"/>
<dbReference type="InParanoid" id="D8Q345"/>
<dbReference type="InterPro" id="IPR051911">
    <property type="entry name" value="SDR_oxidoreductase"/>
</dbReference>